<feature type="domain" description="Helicase ATP-binding" evidence="1">
    <location>
        <begin position="231"/>
        <end position="381"/>
    </location>
</feature>
<dbReference type="EMBL" id="CAKLDM010000001">
    <property type="protein sequence ID" value="CAH0536646.1"/>
    <property type="molecule type" value="Genomic_DNA"/>
</dbReference>
<dbReference type="InterPro" id="IPR014001">
    <property type="entry name" value="Helicase_ATP-bd"/>
</dbReference>
<keyword evidence="4" id="KW-1185">Reference proteome</keyword>
<dbReference type="InterPro" id="IPR036286">
    <property type="entry name" value="LexA/Signal_pep-like_sf"/>
</dbReference>
<dbReference type="Gene3D" id="2.10.109.10">
    <property type="entry name" value="Umud Fragment, subunit A"/>
    <property type="match status" value="1"/>
</dbReference>
<evidence type="ECO:0000259" key="1">
    <source>
        <dbReference type="PROSITE" id="PS51192"/>
    </source>
</evidence>
<dbReference type="Pfam" id="PF04851">
    <property type="entry name" value="ResIII"/>
    <property type="match status" value="1"/>
</dbReference>
<dbReference type="PANTHER" id="PTHR47962">
    <property type="entry name" value="ATP-DEPENDENT HELICASE LHR-RELATED-RELATED"/>
    <property type="match status" value="1"/>
</dbReference>
<dbReference type="Gene3D" id="3.30.870.10">
    <property type="entry name" value="Endonuclease Chain A"/>
    <property type="match status" value="1"/>
</dbReference>
<dbReference type="PROSITE" id="PS51194">
    <property type="entry name" value="HELICASE_CTER"/>
    <property type="match status" value="1"/>
</dbReference>
<dbReference type="InterPro" id="IPR052511">
    <property type="entry name" value="ATP-dep_Helicase"/>
</dbReference>
<dbReference type="InterPro" id="IPR039418">
    <property type="entry name" value="LexA-like"/>
</dbReference>
<dbReference type="Pfam" id="PF00271">
    <property type="entry name" value="Helicase_C"/>
    <property type="match status" value="1"/>
</dbReference>
<dbReference type="Gene3D" id="3.40.50.300">
    <property type="entry name" value="P-loop containing nucleotide triphosphate hydrolases"/>
    <property type="match status" value="2"/>
</dbReference>
<dbReference type="SMART" id="SM00487">
    <property type="entry name" value="DEXDc"/>
    <property type="match status" value="1"/>
</dbReference>
<dbReference type="PROSITE" id="PS51192">
    <property type="entry name" value="HELICASE_ATP_BIND_1"/>
    <property type="match status" value="1"/>
</dbReference>
<dbReference type="SUPFAM" id="SSF52540">
    <property type="entry name" value="P-loop containing nucleoside triphosphate hydrolases"/>
    <property type="match status" value="1"/>
</dbReference>
<evidence type="ECO:0000313" key="4">
    <source>
        <dbReference type="Proteomes" id="UP000838748"/>
    </source>
</evidence>
<dbReference type="Proteomes" id="UP000838748">
    <property type="component" value="Unassembled WGS sequence"/>
</dbReference>
<dbReference type="InterPro" id="IPR015927">
    <property type="entry name" value="Peptidase_S24_S26A/B/C"/>
</dbReference>
<sequence>MPHQPLVLEHDLLTIGDGDPLLPQLLHAINHATEIEIAVSFIQPSGLDLILPAVIEALERQEIQGYPLKLRILTSDYLHITNPIALRSLVALNGLNVEVKIFETHNHSFHMKSYIFVRTNKNNTFFQGSAFIGSNNISKAALTSAHEWCIRYDYQEPNTSKEAKQFNIIRDKFNDIFHHPSAAELTDEWIDHYIKIRQKPKLIAVSDNSVIDDEPFTPNSTQVEALKLLVSTRNEGNKRGLVVLGTGMGKTWLSAFDAKQMNAKRVLFVAHREEILTQAFNTYAKLWPEKTSGYYHGKTKEQHKDMLFASVQTLGRETHLSRFEPTHFDYIVVDEFHHASAKTYRNVIDYFTPKFLLGLTATPERTDQANILSLCHDNLVFERNLVHGIDRKILVPFHYFGIWDEYVNYEEIPWRNGKFDPAALDAQFATQKRAKHIFKHWQKHQQSRTLAFCISQKHADFMADAFNIAFRAQGLKAVSVHSNSEVRRNEALSQLDKGEIQVIFSIDLFNEGTDLPSIDTVLMIRPTESNIIFLQQLGRGLRLHENKKHLVVLDFIGNHKSFLNKQEVLGIPLSSTGKPSSKASEAAPKLGEGCHVNIDPKATDFWQKLANEYRSTALEDFANLEAHLGHRPSAAEFYRSNYQDISKTGHKVNKQNKSWFGLVAKKADEELLKETISTHNDFLYNGIQTTSMTKSFKAILLEAFLELDGFRFPPPIEKLAEKSWYVLSAYPYLKETELPSKEQTLTATDKKWVTYWRGNPIRAFSTANKSSNSTWFVVENGRFKANFELDETHIETLHDLVKELVDFRLAQYTDRKQSSKTSKTKEEQVDNLGNTTDNIVQLPYYPNIKIACGHFKTGHHDSCEMMEVDIHNVVPEKHFLARASGNSMNGGKNPIHDGDLLLLEAVTPTSAGSITGNTMAIEMQDESGDNQYLLRVVEKKDGNYWLKARNPDYKTIPTNESMRTFARLKQVLK</sequence>
<name>A0ABM8ZZS0_9VIBR</name>
<accession>A0ABM8ZZS0</accession>
<dbReference type="InterPro" id="IPR027417">
    <property type="entry name" value="P-loop_NTPase"/>
</dbReference>
<gene>
    <name evidence="3" type="primary">uvrB_1</name>
    <name evidence="3" type="ORF">VMF7928_00600</name>
</gene>
<dbReference type="SMART" id="SM00490">
    <property type="entry name" value="HELICc"/>
    <property type="match status" value="1"/>
</dbReference>
<dbReference type="CDD" id="cd09205">
    <property type="entry name" value="PLDc_N_DEXD_b3"/>
    <property type="match status" value="1"/>
</dbReference>
<dbReference type="InterPro" id="IPR001650">
    <property type="entry name" value="Helicase_C-like"/>
</dbReference>
<dbReference type="RefSeq" id="WP_237359999.1">
    <property type="nucleotide sequence ID" value="NZ_CAKLDM010000001.1"/>
</dbReference>
<comment type="caution">
    <text evidence="3">The sequence shown here is derived from an EMBL/GenBank/DDBJ whole genome shotgun (WGS) entry which is preliminary data.</text>
</comment>
<evidence type="ECO:0000313" key="3">
    <source>
        <dbReference type="EMBL" id="CAH0536646.1"/>
    </source>
</evidence>
<dbReference type="InterPro" id="IPR006935">
    <property type="entry name" value="Helicase/UvrB_N"/>
</dbReference>
<dbReference type="SUPFAM" id="SSF56024">
    <property type="entry name" value="Phospholipase D/nuclease"/>
    <property type="match status" value="1"/>
</dbReference>
<dbReference type="Pfam" id="PF00717">
    <property type="entry name" value="Peptidase_S24"/>
    <property type="match status" value="1"/>
</dbReference>
<dbReference type="PANTHER" id="PTHR47962:SF4">
    <property type="entry name" value="HELICASE"/>
    <property type="match status" value="1"/>
</dbReference>
<dbReference type="CDD" id="cd18799">
    <property type="entry name" value="SF2_C_EcoAI-like"/>
    <property type="match status" value="1"/>
</dbReference>
<dbReference type="CDD" id="cd06529">
    <property type="entry name" value="S24_LexA-like"/>
    <property type="match status" value="1"/>
</dbReference>
<feature type="domain" description="Helicase C-terminal" evidence="2">
    <location>
        <begin position="433"/>
        <end position="585"/>
    </location>
</feature>
<proteinExistence type="predicted"/>
<evidence type="ECO:0000259" key="2">
    <source>
        <dbReference type="PROSITE" id="PS51194"/>
    </source>
</evidence>
<reference evidence="3" key="1">
    <citation type="submission" date="2021-11" db="EMBL/GenBank/DDBJ databases">
        <authorList>
            <person name="Rodrigo-Torres L."/>
            <person name="Arahal R. D."/>
            <person name="Lucena T."/>
        </authorList>
    </citation>
    <scope>NUCLEOTIDE SEQUENCE</scope>
    <source>
        <strain evidence="3">CECT 7928</strain>
    </source>
</reference>
<organism evidence="3 4">
    <name type="scientific">Vibrio marisflavi CECT 7928</name>
    <dbReference type="NCBI Taxonomy" id="634439"/>
    <lineage>
        <taxon>Bacteria</taxon>
        <taxon>Pseudomonadati</taxon>
        <taxon>Pseudomonadota</taxon>
        <taxon>Gammaproteobacteria</taxon>
        <taxon>Vibrionales</taxon>
        <taxon>Vibrionaceae</taxon>
        <taxon>Vibrio</taxon>
    </lineage>
</organism>
<dbReference type="SUPFAM" id="SSF51306">
    <property type="entry name" value="LexA/Signal peptidase"/>
    <property type="match status" value="1"/>
</dbReference>
<protein>
    <submittedName>
        <fullName evidence="3">UvrABC system protein B</fullName>
    </submittedName>
</protein>
<dbReference type="CDD" id="cd18032">
    <property type="entry name" value="DEXHc_RE_I_III_res"/>
    <property type="match status" value="1"/>
</dbReference>